<evidence type="ECO:0000256" key="1">
    <source>
        <dbReference type="SAM" id="SignalP"/>
    </source>
</evidence>
<feature type="chain" id="PRO_5033009491" description="DUF4398 domain-containing protein" evidence="1">
    <location>
        <begin position="20"/>
        <end position="121"/>
    </location>
</feature>
<protein>
    <recommendedName>
        <fullName evidence="4">DUF4398 domain-containing protein</fullName>
    </recommendedName>
</protein>
<keyword evidence="1" id="KW-0732">Signal</keyword>
<sequence length="121" mass="12280">MIHFIAPLGIALVALGGCAQLTQIAPPPAAIADMTTVDERGALAIEVAWRAAGAALEAAVDSGRLTGEAAAKADRIDAQAERFVGMARAAYDAGNAADYASALAQARPLIAELRRLSGAQP</sequence>
<feature type="signal peptide" evidence="1">
    <location>
        <begin position="1"/>
        <end position="19"/>
    </location>
</feature>
<name>A0A7T3ABL8_SPHPI</name>
<reference evidence="2 3" key="1">
    <citation type="submission" date="2020-12" db="EMBL/GenBank/DDBJ databases">
        <title>FDA dAtabase for Regulatory Grade micrObial Sequences (FDA-ARGOS): Supporting development and validation of Infectious Disease Dx tests.</title>
        <authorList>
            <person name="Sproer C."/>
            <person name="Gronow S."/>
            <person name="Severitt S."/>
            <person name="Schroder I."/>
            <person name="Tallon L."/>
            <person name="Sadzewicz L."/>
            <person name="Zhao X."/>
            <person name="Boylan J."/>
            <person name="Ott S."/>
            <person name="Bowen H."/>
            <person name="Vavikolanu K."/>
            <person name="Mehta A."/>
            <person name="Aluvathingal J."/>
            <person name="Nadendla S."/>
            <person name="Lowell S."/>
            <person name="Myers T."/>
            <person name="Yan Y."/>
            <person name="Sichtig H."/>
        </authorList>
    </citation>
    <scope>NUCLEOTIDE SEQUENCE [LARGE SCALE GENOMIC DNA]</scope>
    <source>
        <strain evidence="2 3">FDAARGOS_881</strain>
    </source>
</reference>
<evidence type="ECO:0008006" key="4">
    <source>
        <dbReference type="Google" id="ProtNLM"/>
    </source>
</evidence>
<dbReference type="AlphaFoldDB" id="A0A7T3ABL8"/>
<gene>
    <name evidence="2" type="ORF">I6G38_05430</name>
</gene>
<evidence type="ECO:0000313" key="3">
    <source>
        <dbReference type="Proteomes" id="UP000594836"/>
    </source>
</evidence>
<accession>A0A7T3ABL8</accession>
<organism evidence="2 3">
    <name type="scientific">Sphingomonas paucimobilis</name>
    <name type="common">Pseudomonas paucimobilis</name>
    <dbReference type="NCBI Taxonomy" id="13689"/>
    <lineage>
        <taxon>Bacteria</taxon>
        <taxon>Pseudomonadati</taxon>
        <taxon>Pseudomonadota</taxon>
        <taxon>Alphaproteobacteria</taxon>
        <taxon>Sphingomonadales</taxon>
        <taxon>Sphingomonadaceae</taxon>
        <taxon>Sphingomonas</taxon>
    </lineage>
</organism>
<proteinExistence type="predicted"/>
<evidence type="ECO:0000313" key="2">
    <source>
        <dbReference type="EMBL" id="QPT09698.1"/>
    </source>
</evidence>
<dbReference type="RefSeq" id="WP_197939197.1">
    <property type="nucleotide sequence ID" value="NZ_CP065713.1"/>
</dbReference>
<dbReference type="EMBL" id="CP065713">
    <property type="protein sequence ID" value="QPT09698.1"/>
    <property type="molecule type" value="Genomic_DNA"/>
</dbReference>
<dbReference type="Proteomes" id="UP000594836">
    <property type="component" value="Chromosome"/>
</dbReference>